<accession>A0A229UX49</accession>
<dbReference type="PROSITE" id="PS01124">
    <property type="entry name" value="HTH_ARAC_FAMILY_2"/>
    <property type="match status" value="1"/>
</dbReference>
<evidence type="ECO:0000256" key="3">
    <source>
        <dbReference type="ARBA" id="ARBA00023163"/>
    </source>
</evidence>
<dbReference type="InterPro" id="IPR011006">
    <property type="entry name" value="CheY-like_superfamily"/>
</dbReference>
<feature type="domain" description="HTH araC/xylS-type" evidence="5">
    <location>
        <begin position="436"/>
        <end position="534"/>
    </location>
</feature>
<feature type="domain" description="Response regulatory" evidence="6">
    <location>
        <begin position="10"/>
        <end position="126"/>
    </location>
</feature>
<dbReference type="CDD" id="cd17536">
    <property type="entry name" value="REC_YesN-like"/>
    <property type="match status" value="1"/>
</dbReference>
<keyword evidence="3" id="KW-0804">Transcription</keyword>
<keyword evidence="1" id="KW-0805">Transcription regulation</keyword>
<feature type="modified residue" description="4-aspartylphosphate" evidence="4">
    <location>
        <position position="61"/>
    </location>
</feature>
<keyword evidence="8" id="KW-1185">Reference proteome</keyword>
<dbReference type="GO" id="GO:0003700">
    <property type="term" value="F:DNA-binding transcription factor activity"/>
    <property type="evidence" value="ECO:0007669"/>
    <property type="project" value="InterPro"/>
</dbReference>
<protein>
    <submittedName>
        <fullName evidence="7">DNA-binding response regulator</fullName>
    </submittedName>
</protein>
<dbReference type="EMBL" id="NMQW01000002">
    <property type="protein sequence ID" value="OXM87841.1"/>
    <property type="molecule type" value="Genomic_DNA"/>
</dbReference>
<comment type="caution">
    <text evidence="7">The sequence shown here is derived from an EMBL/GenBank/DDBJ whole genome shotgun (WGS) entry which is preliminary data.</text>
</comment>
<dbReference type="InterPro" id="IPR018060">
    <property type="entry name" value="HTH_AraC"/>
</dbReference>
<dbReference type="PANTHER" id="PTHR43280:SF28">
    <property type="entry name" value="HTH-TYPE TRANSCRIPTIONAL ACTIVATOR RHAS"/>
    <property type="match status" value="1"/>
</dbReference>
<dbReference type="PANTHER" id="PTHR43280">
    <property type="entry name" value="ARAC-FAMILY TRANSCRIPTIONAL REGULATOR"/>
    <property type="match status" value="1"/>
</dbReference>
<dbReference type="GO" id="GO:0043565">
    <property type="term" value="F:sequence-specific DNA binding"/>
    <property type="evidence" value="ECO:0007669"/>
    <property type="project" value="InterPro"/>
</dbReference>
<dbReference type="SMART" id="SM00448">
    <property type="entry name" value="REC"/>
    <property type="match status" value="1"/>
</dbReference>
<evidence type="ECO:0000259" key="6">
    <source>
        <dbReference type="PROSITE" id="PS50110"/>
    </source>
</evidence>
<dbReference type="SUPFAM" id="SSF46689">
    <property type="entry name" value="Homeodomain-like"/>
    <property type="match status" value="2"/>
</dbReference>
<dbReference type="InterPro" id="IPR009057">
    <property type="entry name" value="Homeodomain-like_sf"/>
</dbReference>
<dbReference type="AlphaFoldDB" id="A0A229UX49"/>
<dbReference type="Gene3D" id="1.10.10.60">
    <property type="entry name" value="Homeodomain-like"/>
    <property type="match status" value="2"/>
</dbReference>
<dbReference type="PROSITE" id="PS00041">
    <property type="entry name" value="HTH_ARAC_FAMILY_1"/>
    <property type="match status" value="1"/>
</dbReference>
<dbReference type="GO" id="GO:0000160">
    <property type="term" value="P:phosphorelay signal transduction system"/>
    <property type="evidence" value="ECO:0007669"/>
    <property type="project" value="InterPro"/>
</dbReference>
<evidence type="ECO:0000256" key="2">
    <source>
        <dbReference type="ARBA" id="ARBA00023125"/>
    </source>
</evidence>
<organism evidence="7 8">
    <name type="scientific">Paenibacillus rigui</name>
    <dbReference type="NCBI Taxonomy" id="554312"/>
    <lineage>
        <taxon>Bacteria</taxon>
        <taxon>Bacillati</taxon>
        <taxon>Bacillota</taxon>
        <taxon>Bacilli</taxon>
        <taxon>Bacillales</taxon>
        <taxon>Paenibacillaceae</taxon>
        <taxon>Paenibacillus</taxon>
    </lineage>
</organism>
<dbReference type="OrthoDB" id="2575283at2"/>
<dbReference type="Pfam" id="PF00072">
    <property type="entry name" value="Response_reg"/>
    <property type="match status" value="1"/>
</dbReference>
<evidence type="ECO:0000259" key="5">
    <source>
        <dbReference type="PROSITE" id="PS01124"/>
    </source>
</evidence>
<evidence type="ECO:0000313" key="8">
    <source>
        <dbReference type="Proteomes" id="UP000215509"/>
    </source>
</evidence>
<gene>
    <name evidence="7" type="ORF">CF651_01650</name>
</gene>
<dbReference type="Proteomes" id="UP000215509">
    <property type="component" value="Unassembled WGS sequence"/>
</dbReference>
<dbReference type="InterPro" id="IPR001789">
    <property type="entry name" value="Sig_transdc_resp-reg_receiver"/>
</dbReference>
<dbReference type="Gene3D" id="3.40.50.2300">
    <property type="match status" value="1"/>
</dbReference>
<sequence length="537" mass="61600">MPMHLTQPLSIMVVDDELPLREELRLFPWQDYGAELIGEAENGEEALALCRKLKPDVVITDITMPVMDGMDLFRIIKREFPLTQVVLLTCHSDFAYAKEALKLGALEYLVKVSLLDTELEQVLDKARDAIQREHNYRRSELDKQRWELSRLLSRSTEEGHRDRNLSLVASTIQLWKTAFPLRIVRIHVNVTSQEEMFAHRELQACLSEWELSPSPESLSRRWAAIGPSDYMLLFQECAGSGKPDSFWLQYVGAWLTQLQKTLDANISYLSQPVSLYAVIGAAVPRVEEMPSALRQSELPAACLFYDPSGSVYDADTIGAFHRERGKEPFAENTAPENFDMLTEQLREAAQDKASLARYYRETLTDWVQQSRPDRDLLKLWLVSVRKEWMGSKEAAIQQELIRKLHNARTFAELISLLIRELEVRAGGKQRLRKEVACSIQLIADHLAEPITLTWAAEQVGLSSFYLSRLFREEVGESFNEFVTRQRIDKAIHLLQTTRLKVYEVAEQVGIPSYRYFSVLFRNRTGVAPSEYKKGGVE</sequence>
<evidence type="ECO:0000256" key="4">
    <source>
        <dbReference type="PROSITE-ProRule" id="PRU00169"/>
    </source>
</evidence>
<dbReference type="SMART" id="SM00342">
    <property type="entry name" value="HTH_ARAC"/>
    <property type="match status" value="1"/>
</dbReference>
<dbReference type="PROSITE" id="PS50110">
    <property type="entry name" value="RESPONSE_REGULATORY"/>
    <property type="match status" value="1"/>
</dbReference>
<evidence type="ECO:0000256" key="1">
    <source>
        <dbReference type="ARBA" id="ARBA00023015"/>
    </source>
</evidence>
<dbReference type="SUPFAM" id="SSF52172">
    <property type="entry name" value="CheY-like"/>
    <property type="match status" value="1"/>
</dbReference>
<evidence type="ECO:0000313" key="7">
    <source>
        <dbReference type="EMBL" id="OXM87841.1"/>
    </source>
</evidence>
<dbReference type="Pfam" id="PF12833">
    <property type="entry name" value="HTH_18"/>
    <property type="match status" value="1"/>
</dbReference>
<dbReference type="InterPro" id="IPR018062">
    <property type="entry name" value="HTH_AraC-typ_CS"/>
</dbReference>
<proteinExistence type="predicted"/>
<name>A0A229UX49_9BACL</name>
<keyword evidence="4" id="KW-0597">Phosphoprotein</keyword>
<reference evidence="7 8" key="1">
    <citation type="submission" date="2017-07" db="EMBL/GenBank/DDBJ databases">
        <title>Genome sequencing and assembly of Paenibacillus rigui.</title>
        <authorList>
            <person name="Mayilraj S."/>
        </authorList>
    </citation>
    <scope>NUCLEOTIDE SEQUENCE [LARGE SCALE GENOMIC DNA]</scope>
    <source>
        <strain evidence="7 8">JCM 16352</strain>
    </source>
</reference>
<keyword evidence="2 7" id="KW-0238">DNA-binding</keyword>